<dbReference type="SUPFAM" id="SSF53335">
    <property type="entry name" value="S-adenosyl-L-methionine-dependent methyltransferases"/>
    <property type="match status" value="1"/>
</dbReference>
<sequence length="199" mass="23070">MPKDHVKLFDIISPIYGWFFNSQVEYYRKVLAILKEHIDLGNYIKFLDVGCGTGALCYVLREAGFEVSGVEVSAGMLAQAMKRLKNTDIKAYKINPGEGFPFEDNFFDVITASYVAHGIKKNEREILYKEMSRVAKHYVILHDYNQNRDFFTSFVEWLEGGDYFNFVKEVKKELKENFKEVKMVDVSSKASLYILQPNK</sequence>
<dbReference type="InterPro" id="IPR050508">
    <property type="entry name" value="Methyltransf_Superfamily"/>
</dbReference>
<dbReference type="PANTHER" id="PTHR42912">
    <property type="entry name" value="METHYLTRANSFERASE"/>
    <property type="match status" value="1"/>
</dbReference>
<evidence type="ECO:0000259" key="1">
    <source>
        <dbReference type="Pfam" id="PF08241"/>
    </source>
</evidence>
<evidence type="ECO:0000313" key="3">
    <source>
        <dbReference type="Proteomes" id="UP000183404"/>
    </source>
</evidence>
<feature type="domain" description="Methyltransferase type 11" evidence="1">
    <location>
        <begin position="47"/>
        <end position="137"/>
    </location>
</feature>
<dbReference type="CDD" id="cd02440">
    <property type="entry name" value="AdoMet_MTases"/>
    <property type="match status" value="1"/>
</dbReference>
<dbReference type="RefSeq" id="WP_004402426.1">
    <property type="nucleotide sequence ID" value="NZ_FNBS01000030.1"/>
</dbReference>
<dbReference type="Pfam" id="PF08241">
    <property type="entry name" value="Methyltransf_11"/>
    <property type="match status" value="1"/>
</dbReference>
<keyword evidence="2" id="KW-0489">Methyltransferase</keyword>
<accession>A0A1G7PVY2</accession>
<dbReference type="Gene3D" id="3.40.50.150">
    <property type="entry name" value="Vaccinia Virus protein VP39"/>
    <property type="match status" value="1"/>
</dbReference>
<proteinExistence type="predicted"/>
<evidence type="ECO:0000313" key="2">
    <source>
        <dbReference type="EMBL" id="SDF90482.1"/>
    </source>
</evidence>
<dbReference type="GO" id="GO:0008757">
    <property type="term" value="F:S-adenosylmethionine-dependent methyltransferase activity"/>
    <property type="evidence" value="ECO:0007669"/>
    <property type="project" value="InterPro"/>
</dbReference>
<name>A0A1G7PVY2_THETY</name>
<gene>
    <name evidence="2" type="ORF">SAMN04244560_01433</name>
</gene>
<dbReference type="GO" id="GO:0032259">
    <property type="term" value="P:methylation"/>
    <property type="evidence" value="ECO:0007669"/>
    <property type="project" value="UniProtKB-KW"/>
</dbReference>
<dbReference type="AlphaFoldDB" id="A0A1G7PVY2"/>
<reference evidence="2 3" key="1">
    <citation type="submission" date="2016-10" db="EMBL/GenBank/DDBJ databases">
        <authorList>
            <person name="de Groot N.N."/>
        </authorList>
    </citation>
    <scope>NUCLEOTIDE SEQUENCE [LARGE SCALE GENOMIC DNA]</scope>
    <source>
        <strain evidence="2 3">DSM 569</strain>
    </source>
</reference>
<dbReference type="InterPro" id="IPR013216">
    <property type="entry name" value="Methyltransf_11"/>
</dbReference>
<dbReference type="PANTHER" id="PTHR42912:SF80">
    <property type="entry name" value="METHYLTRANSFERASE DOMAIN-CONTAINING PROTEIN"/>
    <property type="match status" value="1"/>
</dbReference>
<organism evidence="2 3">
    <name type="scientific">Thermoanaerobacter thermohydrosulfuricus</name>
    <name type="common">Clostridium thermohydrosulfuricum</name>
    <dbReference type="NCBI Taxonomy" id="1516"/>
    <lineage>
        <taxon>Bacteria</taxon>
        <taxon>Bacillati</taxon>
        <taxon>Bacillota</taxon>
        <taxon>Clostridia</taxon>
        <taxon>Thermoanaerobacterales</taxon>
        <taxon>Thermoanaerobacteraceae</taxon>
        <taxon>Thermoanaerobacter</taxon>
    </lineage>
</organism>
<dbReference type="EMBL" id="FNBS01000030">
    <property type="protein sequence ID" value="SDF90482.1"/>
    <property type="molecule type" value="Genomic_DNA"/>
</dbReference>
<dbReference type="InterPro" id="IPR029063">
    <property type="entry name" value="SAM-dependent_MTases_sf"/>
</dbReference>
<dbReference type="Proteomes" id="UP000183404">
    <property type="component" value="Unassembled WGS sequence"/>
</dbReference>
<keyword evidence="2" id="KW-0808">Transferase</keyword>
<protein>
    <submittedName>
        <fullName evidence="2">Methyltransferase domain-containing protein</fullName>
    </submittedName>
</protein>